<name>A0A2P6QMM9_ROSCH</name>
<organism evidence="1 2">
    <name type="scientific">Rosa chinensis</name>
    <name type="common">China rose</name>
    <dbReference type="NCBI Taxonomy" id="74649"/>
    <lineage>
        <taxon>Eukaryota</taxon>
        <taxon>Viridiplantae</taxon>
        <taxon>Streptophyta</taxon>
        <taxon>Embryophyta</taxon>
        <taxon>Tracheophyta</taxon>
        <taxon>Spermatophyta</taxon>
        <taxon>Magnoliopsida</taxon>
        <taxon>eudicotyledons</taxon>
        <taxon>Gunneridae</taxon>
        <taxon>Pentapetalae</taxon>
        <taxon>rosids</taxon>
        <taxon>fabids</taxon>
        <taxon>Rosales</taxon>
        <taxon>Rosaceae</taxon>
        <taxon>Rosoideae</taxon>
        <taxon>Rosoideae incertae sedis</taxon>
        <taxon>Rosa</taxon>
    </lineage>
</organism>
<dbReference type="EMBL" id="PDCK01000043">
    <property type="protein sequence ID" value="PRQ35434.1"/>
    <property type="molecule type" value="Genomic_DNA"/>
</dbReference>
<comment type="caution">
    <text evidence="1">The sequence shown here is derived from an EMBL/GenBank/DDBJ whole genome shotgun (WGS) entry which is preliminary data.</text>
</comment>
<evidence type="ECO:0000313" key="2">
    <source>
        <dbReference type="Proteomes" id="UP000238479"/>
    </source>
</evidence>
<reference evidence="1 2" key="1">
    <citation type="journal article" date="2018" name="Nat. Genet.">
        <title>The Rosa genome provides new insights in the design of modern roses.</title>
        <authorList>
            <person name="Bendahmane M."/>
        </authorList>
    </citation>
    <scope>NUCLEOTIDE SEQUENCE [LARGE SCALE GENOMIC DNA]</scope>
    <source>
        <strain evidence="2">cv. Old Blush</strain>
    </source>
</reference>
<dbReference type="AlphaFoldDB" id="A0A2P6QMM9"/>
<proteinExistence type="predicted"/>
<evidence type="ECO:0000313" key="1">
    <source>
        <dbReference type="EMBL" id="PRQ35434.1"/>
    </source>
</evidence>
<protein>
    <submittedName>
        <fullName evidence="1">Uncharacterized protein</fullName>
    </submittedName>
</protein>
<sequence length="47" mass="5456">MFGSVLACHVLQHLHSTKLSRVWDADNSFAFVDLERFQMTPETSKKF</sequence>
<keyword evidence="2" id="KW-1185">Reference proteome</keyword>
<accession>A0A2P6QMM9</accession>
<dbReference type="Proteomes" id="UP000238479">
    <property type="component" value="Chromosome 5"/>
</dbReference>
<dbReference type="Gramene" id="PRQ35434">
    <property type="protein sequence ID" value="PRQ35434"/>
    <property type="gene ID" value="RchiOBHm_Chr5g0080001"/>
</dbReference>
<gene>
    <name evidence="1" type="ORF">RchiOBHm_Chr5g0080001</name>
</gene>